<accession>A0ABV0B2B8</accession>
<dbReference type="SUPFAM" id="SSF56801">
    <property type="entry name" value="Acetyl-CoA synthetase-like"/>
    <property type="match status" value="1"/>
</dbReference>
<dbReference type="InterPro" id="IPR025110">
    <property type="entry name" value="AMP-bd_C"/>
</dbReference>
<name>A0ABV0B2B8_9ACTN</name>
<dbReference type="SUPFAM" id="SSF52777">
    <property type="entry name" value="CoA-dependent acyltransferases"/>
    <property type="match status" value="2"/>
</dbReference>
<sequence>MHHTVALTVPRLLAERAEIEPDRAAVVVDGRGELAFGEWDSRSDAVARGLLERGLRPGDRVGLLFGGERWIDYAIACCGVQKAGGVAVPLSDRLADAEVADIVRRCSAVAVLHHSRDVPPVECWTARLGEVEADDRSPVGVDVSPDQLAQIIYTSGTTGTPKGVGASHANLTHGHVARPRHRAYAHSRLFLHAFPIGTNAAQMMLMDALTAHPAALALARFDAEEFCRLVEAYRVGTAFLVPSMAIELLGSAACARHDLSSLVLVGSSAAALPPAVATDLAAAFPRATIVNYYTSTEAVPARTAMILDPKRPASLGRATDPGDLRVCDGEGRVLPAGEAGEIWLRSPAPPRSYVDDPAGSAEVFRDGWVRMGDVGYLDQDGYLFLVDRQSDVIKSGGLKVSTLRIEEALHEHPAVAEAAVVGVPHSVMGSVPAAAVRLRRPVPFGELREFLAGRLARHQMPTRIVVVEDFARGAAGKILKPAVRELFADRGRRVPLSAAQEAWFASGGATAEPVEMAIRLRGGLDPAMIRRALHEVAGRHEALRLTFPPEEGGDAARIVPGLVPEVLFEESVDGTPPEAVLAAALARPFDSKRGPLLRAVVTPEPPDGHLLGLTAHPLVCDEWSLDVILQELAVVYGATLSGQLAALPPPGRFDEGAGERSESAAALTLTPAALAVPLVRAAPPGAGTACSREFDPSVAGAIRRTAGAARTGTAAVALAAWGKALAELTAGEPGEPLVLVGSPARQGPGAAALVGPVARNVPVVVSPEAGVLERVREALAESPPHLVWDGFPAHTGRFTFQGLRPEPYWPGGVAEPLTLPPRVLADAPPRLVVTERPDGSLSCRCAGPSARAALESFTRHLSLLVS</sequence>
<dbReference type="Pfam" id="PF13193">
    <property type="entry name" value="AMP-binding_C"/>
    <property type="match status" value="1"/>
</dbReference>
<organism evidence="4 5">
    <name type="scientific">Microbispora maris</name>
    <dbReference type="NCBI Taxonomy" id="3144104"/>
    <lineage>
        <taxon>Bacteria</taxon>
        <taxon>Bacillati</taxon>
        <taxon>Actinomycetota</taxon>
        <taxon>Actinomycetes</taxon>
        <taxon>Streptosporangiales</taxon>
        <taxon>Streptosporangiaceae</taxon>
        <taxon>Microbispora</taxon>
    </lineage>
</organism>
<dbReference type="InterPro" id="IPR042099">
    <property type="entry name" value="ANL_N_sf"/>
</dbReference>
<gene>
    <name evidence="4" type="ORF">AAH991_35665</name>
</gene>
<dbReference type="Gene3D" id="3.30.559.30">
    <property type="entry name" value="Nonribosomal peptide synthetase, condensation domain"/>
    <property type="match status" value="1"/>
</dbReference>
<comment type="caution">
    <text evidence="4">The sequence shown here is derived from an EMBL/GenBank/DDBJ whole genome shotgun (WGS) entry which is preliminary data.</text>
</comment>
<dbReference type="Gene3D" id="3.40.50.12780">
    <property type="entry name" value="N-terminal domain of ligase-like"/>
    <property type="match status" value="1"/>
</dbReference>
<evidence type="ECO:0000259" key="1">
    <source>
        <dbReference type="Pfam" id="PF00501"/>
    </source>
</evidence>
<dbReference type="Pfam" id="PF00501">
    <property type="entry name" value="AMP-binding"/>
    <property type="match status" value="1"/>
</dbReference>
<dbReference type="InterPro" id="IPR023213">
    <property type="entry name" value="CAT-like_dom_sf"/>
</dbReference>
<feature type="domain" description="Condensation" evidence="2">
    <location>
        <begin position="494"/>
        <end position="779"/>
    </location>
</feature>
<dbReference type="PROSITE" id="PS00455">
    <property type="entry name" value="AMP_BINDING"/>
    <property type="match status" value="1"/>
</dbReference>
<dbReference type="InterPro" id="IPR050237">
    <property type="entry name" value="ATP-dep_AMP-bd_enzyme"/>
</dbReference>
<evidence type="ECO:0000259" key="2">
    <source>
        <dbReference type="Pfam" id="PF00668"/>
    </source>
</evidence>
<evidence type="ECO:0000259" key="3">
    <source>
        <dbReference type="Pfam" id="PF13193"/>
    </source>
</evidence>
<keyword evidence="5" id="KW-1185">Reference proteome</keyword>
<reference evidence="4 5" key="1">
    <citation type="submission" date="2024-05" db="EMBL/GenBank/DDBJ databases">
        <title>Microbispora sp.ZYX-F-249.</title>
        <authorList>
            <person name="Xie H."/>
        </authorList>
    </citation>
    <scope>NUCLEOTIDE SEQUENCE [LARGE SCALE GENOMIC DNA]</scope>
    <source>
        <strain evidence="4 5">ZYX-F-249</strain>
    </source>
</reference>
<dbReference type="Pfam" id="PF00668">
    <property type="entry name" value="Condensation"/>
    <property type="match status" value="1"/>
</dbReference>
<dbReference type="InterPro" id="IPR020845">
    <property type="entry name" value="AMP-binding_CS"/>
</dbReference>
<evidence type="ECO:0000313" key="5">
    <source>
        <dbReference type="Proteomes" id="UP001447516"/>
    </source>
</evidence>
<dbReference type="InterPro" id="IPR001242">
    <property type="entry name" value="Condensation_dom"/>
</dbReference>
<proteinExistence type="predicted"/>
<dbReference type="Proteomes" id="UP001447516">
    <property type="component" value="Unassembled WGS sequence"/>
</dbReference>
<protein>
    <submittedName>
        <fullName evidence="4">AMP-binding protein</fullName>
    </submittedName>
</protein>
<evidence type="ECO:0000313" key="4">
    <source>
        <dbReference type="EMBL" id="MEN3540497.1"/>
    </source>
</evidence>
<feature type="domain" description="AMP-binding enzyme C-terminal" evidence="3">
    <location>
        <begin position="405"/>
        <end position="477"/>
    </location>
</feature>
<dbReference type="InterPro" id="IPR045851">
    <property type="entry name" value="AMP-bd_C_sf"/>
</dbReference>
<dbReference type="PANTHER" id="PTHR43767">
    <property type="entry name" value="LONG-CHAIN-FATTY-ACID--COA LIGASE"/>
    <property type="match status" value="1"/>
</dbReference>
<dbReference type="InterPro" id="IPR000873">
    <property type="entry name" value="AMP-dep_synth/lig_dom"/>
</dbReference>
<dbReference type="Gene3D" id="3.30.300.30">
    <property type="match status" value="1"/>
</dbReference>
<dbReference type="Gene3D" id="3.30.559.10">
    <property type="entry name" value="Chloramphenicol acetyltransferase-like domain"/>
    <property type="match status" value="1"/>
</dbReference>
<feature type="domain" description="AMP-dependent synthetase/ligase" evidence="1">
    <location>
        <begin position="14"/>
        <end position="353"/>
    </location>
</feature>
<dbReference type="PANTHER" id="PTHR43767:SF1">
    <property type="entry name" value="NONRIBOSOMAL PEPTIDE SYNTHASE PES1 (EUROFUNG)-RELATED"/>
    <property type="match status" value="1"/>
</dbReference>
<dbReference type="EMBL" id="JBDJAW010000051">
    <property type="protein sequence ID" value="MEN3540497.1"/>
    <property type="molecule type" value="Genomic_DNA"/>
</dbReference>
<dbReference type="RefSeq" id="WP_346230352.1">
    <property type="nucleotide sequence ID" value="NZ_JBDJAW010000051.1"/>
</dbReference>